<dbReference type="PROSITE" id="PS51187">
    <property type="entry name" value="AUTOINDUCER_SYNTH_2"/>
    <property type="match status" value="1"/>
</dbReference>
<gene>
    <name evidence="6" type="ORF">CLV75_0224</name>
</gene>
<proteinExistence type="inferred from homology"/>
<comment type="caution">
    <text evidence="6">The sequence shown here is derived from an EMBL/GenBank/DDBJ whole genome shotgun (WGS) entry which is preliminary data.</text>
</comment>
<sequence>MDRPLRFKQTYSVPEGFPELTPANATSSVPSKSARIEVFAVRSSQPMPRSDVGNIRATTLSFRNIHEYGPLLAKYLETRKSIFIDQLKWQVGEADGMEFDQYDTPACRWVVLHEFGEILAGVRLLPTTAQCGVYSYMLRDAQRGILKDIPSDVLFVEAPVKQSVWEASRFFVTKDVASSRRQQVQQELFHQMTTVAMEGGASSILGIVPSVWARWSRRLGVNASPVGAKFSIDGTVSQSVLFNIYK</sequence>
<protein>
    <submittedName>
        <fullName evidence="6">N-acyl-L-homoserine lactone synthetase</fullName>
    </submittedName>
</protein>
<comment type="similarity">
    <text evidence="5">Belongs to the autoinducer synthase family.</text>
</comment>
<dbReference type="PANTHER" id="PTHR39322">
    <property type="entry name" value="ACYL-HOMOSERINE-LACTONE SYNTHASE"/>
    <property type="match status" value="1"/>
</dbReference>
<keyword evidence="1 5" id="KW-0673">Quorum sensing</keyword>
<keyword evidence="2" id="KW-0808">Transferase</keyword>
<dbReference type="GO" id="GO:0009372">
    <property type="term" value="P:quorum sensing"/>
    <property type="evidence" value="ECO:0007669"/>
    <property type="project" value="UniProtKB-UniRule"/>
</dbReference>
<organism evidence="6 7">
    <name type="scientific">Ruegeria conchae</name>
    <dbReference type="NCBI Taxonomy" id="981384"/>
    <lineage>
        <taxon>Bacteria</taxon>
        <taxon>Pseudomonadati</taxon>
        <taxon>Pseudomonadota</taxon>
        <taxon>Alphaproteobacteria</taxon>
        <taxon>Rhodobacterales</taxon>
        <taxon>Roseobacteraceae</taxon>
        <taxon>Ruegeria</taxon>
    </lineage>
</organism>
<dbReference type="STRING" id="981384.GCA_000192475_02896"/>
<evidence type="ECO:0000256" key="3">
    <source>
        <dbReference type="ARBA" id="ARBA00022691"/>
    </source>
</evidence>
<evidence type="ECO:0000256" key="5">
    <source>
        <dbReference type="PROSITE-ProRule" id="PRU00533"/>
    </source>
</evidence>
<dbReference type="SUPFAM" id="SSF55729">
    <property type="entry name" value="Acyl-CoA N-acyltransferases (Nat)"/>
    <property type="match status" value="1"/>
</dbReference>
<dbReference type="Gene3D" id="3.40.630.30">
    <property type="match status" value="1"/>
</dbReference>
<reference evidence="6 7" key="1">
    <citation type="submission" date="2018-10" db="EMBL/GenBank/DDBJ databases">
        <title>Genomic Encyclopedia of Archaeal and Bacterial Type Strains, Phase II (KMG-II): from individual species to whole genera.</title>
        <authorList>
            <person name="Goeker M."/>
        </authorList>
    </citation>
    <scope>NUCLEOTIDE SEQUENCE [LARGE SCALE GENOMIC DNA]</scope>
    <source>
        <strain evidence="6 7">DSM 29317</strain>
    </source>
</reference>
<keyword evidence="4 5" id="KW-0071">Autoinducer synthesis</keyword>
<accession>A0A498A317</accession>
<dbReference type="Proteomes" id="UP000271700">
    <property type="component" value="Unassembled WGS sequence"/>
</dbReference>
<evidence type="ECO:0000256" key="4">
    <source>
        <dbReference type="ARBA" id="ARBA00022929"/>
    </source>
</evidence>
<dbReference type="EMBL" id="RCCT01000001">
    <property type="protein sequence ID" value="RLK10256.1"/>
    <property type="molecule type" value="Genomic_DNA"/>
</dbReference>
<dbReference type="GO" id="GO:0016740">
    <property type="term" value="F:transferase activity"/>
    <property type="evidence" value="ECO:0007669"/>
    <property type="project" value="UniProtKB-KW"/>
</dbReference>
<evidence type="ECO:0000256" key="2">
    <source>
        <dbReference type="ARBA" id="ARBA00022679"/>
    </source>
</evidence>
<dbReference type="Pfam" id="PF00765">
    <property type="entry name" value="Autoind_synth"/>
    <property type="match status" value="1"/>
</dbReference>
<keyword evidence="3" id="KW-0949">S-adenosyl-L-methionine</keyword>
<dbReference type="PANTHER" id="PTHR39322:SF1">
    <property type="entry name" value="ISOVALERYL-HOMOSERINE LACTONE SYNTHASE"/>
    <property type="match status" value="1"/>
</dbReference>
<dbReference type="AlphaFoldDB" id="A0A498A317"/>
<evidence type="ECO:0000313" key="7">
    <source>
        <dbReference type="Proteomes" id="UP000271700"/>
    </source>
</evidence>
<evidence type="ECO:0000256" key="1">
    <source>
        <dbReference type="ARBA" id="ARBA00022654"/>
    </source>
</evidence>
<dbReference type="InterPro" id="IPR016181">
    <property type="entry name" value="Acyl_CoA_acyltransferase"/>
</dbReference>
<name>A0A498A317_9RHOB</name>
<dbReference type="GO" id="GO:0007165">
    <property type="term" value="P:signal transduction"/>
    <property type="evidence" value="ECO:0007669"/>
    <property type="project" value="TreeGrafter"/>
</dbReference>
<keyword evidence="7" id="KW-1185">Reference proteome</keyword>
<dbReference type="InterPro" id="IPR001690">
    <property type="entry name" value="Autoind_synthase"/>
</dbReference>
<evidence type="ECO:0000313" key="6">
    <source>
        <dbReference type="EMBL" id="RLK10256.1"/>
    </source>
</evidence>